<feature type="compositionally biased region" description="Polar residues" evidence="2">
    <location>
        <begin position="601"/>
        <end position="615"/>
    </location>
</feature>
<feature type="region of interest" description="Disordered" evidence="2">
    <location>
        <begin position="848"/>
        <end position="895"/>
    </location>
</feature>
<feature type="coiled-coil region" evidence="1">
    <location>
        <begin position="419"/>
        <end position="453"/>
    </location>
</feature>
<dbReference type="Proteomes" id="UP001176517">
    <property type="component" value="Unassembled WGS sequence"/>
</dbReference>
<feature type="coiled-coil region" evidence="1">
    <location>
        <begin position="802"/>
        <end position="843"/>
    </location>
</feature>
<feature type="region of interest" description="Disordered" evidence="2">
    <location>
        <begin position="534"/>
        <end position="555"/>
    </location>
</feature>
<feature type="compositionally biased region" description="Low complexity" evidence="2">
    <location>
        <begin position="56"/>
        <end position="93"/>
    </location>
</feature>
<evidence type="ECO:0000313" key="3">
    <source>
        <dbReference type="EMBL" id="KAK0555866.1"/>
    </source>
</evidence>
<accession>A0AAN6GTI6</accession>
<feature type="compositionally biased region" description="Low complexity" evidence="2">
    <location>
        <begin position="143"/>
        <end position="166"/>
    </location>
</feature>
<feature type="compositionally biased region" description="Acidic residues" evidence="2">
    <location>
        <begin position="44"/>
        <end position="54"/>
    </location>
</feature>
<comment type="caution">
    <text evidence="3">The sequence shown here is derived from an EMBL/GenBank/DDBJ whole genome shotgun (WGS) entry which is preliminary data.</text>
</comment>
<feature type="compositionally biased region" description="Low complexity" evidence="2">
    <location>
        <begin position="734"/>
        <end position="766"/>
    </location>
</feature>
<protein>
    <submittedName>
        <fullName evidence="3">Uncharacterized protein</fullName>
    </submittedName>
</protein>
<feature type="compositionally biased region" description="Low complexity" evidence="2">
    <location>
        <begin position="345"/>
        <end position="356"/>
    </location>
</feature>
<dbReference type="AlphaFoldDB" id="A0AAN6GTI6"/>
<feature type="compositionally biased region" description="Low complexity" evidence="2">
    <location>
        <begin position="265"/>
        <end position="288"/>
    </location>
</feature>
<feature type="compositionally biased region" description="Low complexity" evidence="2">
    <location>
        <begin position="185"/>
        <end position="202"/>
    </location>
</feature>
<evidence type="ECO:0000313" key="4">
    <source>
        <dbReference type="Proteomes" id="UP001176517"/>
    </source>
</evidence>
<gene>
    <name evidence="3" type="ORF">OC846_001532</name>
</gene>
<feature type="compositionally biased region" description="Basic and acidic residues" evidence="2">
    <location>
        <begin position="700"/>
        <end position="710"/>
    </location>
</feature>
<feature type="compositionally biased region" description="Low complexity" evidence="2">
    <location>
        <begin position="881"/>
        <end position="895"/>
    </location>
</feature>
<dbReference type="EMBL" id="JAPDMZ010000023">
    <property type="protein sequence ID" value="KAK0555866.1"/>
    <property type="molecule type" value="Genomic_DNA"/>
</dbReference>
<feature type="region of interest" description="Disordered" evidence="2">
    <location>
        <begin position="343"/>
        <end position="369"/>
    </location>
</feature>
<proteinExistence type="predicted"/>
<feature type="compositionally biased region" description="Low complexity" evidence="2">
    <location>
        <begin position="302"/>
        <end position="320"/>
    </location>
</feature>
<feature type="compositionally biased region" description="Gly residues" evidence="2">
    <location>
        <begin position="871"/>
        <end position="880"/>
    </location>
</feature>
<feature type="compositionally biased region" description="Acidic residues" evidence="2">
    <location>
        <begin position="630"/>
        <end position="644"/>
    </location>
</feature>
<feature type="region of interest" description="Disordered" evidence="2">
    <location>
        <begin position="1"/>
        <end position="322"/>
    </location>
</feature>
<feature type="compositionally biased region" description="Basic and acidic residues" evidence="2">
    <location>
        <begin position="96"/>
        <end position="105"/>
    </location>
</feature>
<keyword evidence="1" id="KW-0175">Coiled coil</keyword>
<feature type="compositionally biased region" description="Basic and acidic residues" evidence="2">
    <location>
        <begin position="1"/>
        <end position="16"/>
    </location>
</feature>
<sequence>MDTQQEQKKEKEEQLKDSLQPQHLQQQEDAVEEEEEDVKSASDEFQDIDFDDDNQASSTSISTATPTASLPSSDTASTLTAAAPAAPATPTLPQDESLREQEEISPKSQARPLTDDAPTNLNTPRTSLHAPPALIAQAQESVTPTAAQADPQAGPQAGATPQPTAASSTVEQPVSRLSLDSKENTSSGPASAATSPSAPRRSFWGLLKTATTPEPGQTSSSSAQQEPASSTPASETAPVSPLPRLSLSASALNPDAHMAVASAPASGARDSIASSSGSAGPRSSLAPSFFGLPASPSPTSPGFPTGSTPEPTPSSSRKPSAFSPFASIMSNLRTRTSNVSGLGFGSTSAASSSSNNHDGDDLDGRSRLPRRDLDEDKLAEEVMRFAEARHVLRTEIDVEELRRLGLRLEEAWREKLAELGILRAKLESAQDTVGDLEDENANLRKQLGLLSEQIAARETDLEDFQKLTIGQIEAQRALWEEEGREERENLQFNLAQSKRETLEQKSINAQLRLVILGTLQGRLDGLTDWLAKQNEGESKKARRRMSTQIGKRRESLKSMIMSMDQTLAEEGTSTPLMRQQTFAAEDGDDEQGGGNNPAGMPSSSAMDEVSSTTSGKAPGGSWSPRQSDGDQTEEHEDDEDDEEGDHLFDIEDMLFNLPTSPSGSGRPATMLFNEPLNLDQLKKMGFFREENNELGGGAVDGERLDGEDAKSGAAAAGGFLSPSSSFEKRGGGATSANSTRPSSSSSPFFAFGSSSSTSAAPPSTTAQDLGISITSPGQSPATLSHQRMLILIEKLQADHALAEAARAENVLLQKRIEEESRRAHELEEELVQTKVRLEQTEAAVSDLFGGQQDENEDEDEGAGVPESLDGGDAGLKGGSRGSAAAGRASGIRGGDATVAAAAGQQGLGLVTGSV</sequence>
<name>A0AAN6GTI6_9BASI</name>
<organism evidence="3 4">
    <name type="scientific">Tilletia horrida</name>
    <dbReference type="NCBI Taxonomy" id="155126"/>
    <lineage>
        <taxon>Eukaryota</taxon>
        <taxon>Fungi</taxon>
        <taxon>Dikarya</taxon>
        <taxon>Basidiomycota</taxon>
        <taxon>Ustilaginomycotina</taxon>
        <taxon>Exobasidiomycetes</taxon>
        <taxon>Tilletiales</taxon>
        <taxon>Tilletiaceae</taxon>
        <taxon>Tilletia</taxon>
    </lineage>
</organism>
<feature type="compositionally biased region" description="Low complexity" evidence="2">
    <location>
        <begin position="217"/>
        <end position="254"/>
    </location>
</feature>
<feature type="compositionally biased region" description="Polar residues" evidence="2">
    <location>
        <begin position="117"/>
        <end position="126"/>
    </location>
</feature>
<feature type="compositionally biased region" description="Basic and acidic residues" evidence="2">
    <location>
        <begin position="357"/>
        <end position="369"/>
    </location>
</feature>
<feature type="region of interest" description="Disordered" evidence="2">
    <location>
        <begin position="691"/>
        <end position="780"/>
    </location>
</feature>
<keyword evidence="4" id="KW-1185">Reference proteome</keyword>
<evidence type="ECO:0000256" key="1">
    <source>
        <dbReference type="SAM" id="Coils"/>
    </source>
</evidence>
<evidence type="ECO:0000256" key="2">
    <source>
        <dbReference type="SAM" id="MobiDB-lite"/>
    </source>
</evidence>
<reference evidence="3" key="1">
    <citation type="journal article" date="2023" name="PhytoFront">
        <title>Draft Genome Resources of Seven Strains of Tilletia horrida, Causal Agent of Kernel Smut of Rice.</title>
        <authorList>
            <person name="Khanal S."/>
            <person name="Antony Babu S."/>
            <person name="Zhou X.G."/>
        </authorList>
    </citation>
    <scope>NUCLEOTIDE SEQUENCE</scope>
    <source>
        <strain evidence="3">TX6</strain>
    </source>
</reference>
<feature type="region of interest" description="Disordered" evidence="2">
    <location>
        <begin position="585"/>
        <end position="671"/>
    </location>
</feature>